<dbReference type="EMBL" id="JRQI01000107">
    <property type="protein sequence ID" value="KGK55972.1"/>
    <property type="molecule type" value="Genomic_DNA"/>
</dbReference>
<dbReference type="AlphaFoldDB" id="A0AB34P2V3"/>
<evidence type="ECO:0000313" key="2">
    <source>
        <dbReference type="Proteomes" id="UP000029879"/>
    </source>
</evidence>
<dbReference type="Proteomes" id="UP000029879">
    <property type="component" value="Unassembled WGS sequence"/>
</dbReference>
<evidence type="ECO:0000313" key="1">
    <source>
        <dbReference type="EMBL" id="KGK55972.1"/>
    </source>
</evidence>
<name>A0AB34P2V3_9XANT</name>
<reference evidence="1 2" key="1">
    <citation type="submission" date="2014-10" db="EMBL/GenBank/DDBJ databases">
        <title>Genome sequence of a Xanthomonas strain that is pathogenic on beans.</title>
        <authorList>
            <person name="Aritua V."/>
            <person name="Sapp M."/>
            <person name="Harrison J."/>
            <person name="Smith J."/>
            <person name="Studholme D."/>
        </authorList>
    </citation>
    <scope>NUCLEOTIDE SEQUENCE [LARGE SCALE GENOMIC DNA]</scope>
    <source>
        <strain evidence="1 2">Nyagatare</strain>
    </source>
</reference>
<proteinExistence type="predicted"/>
<comment type="caution">
    <text evidence="1">The sequence shown here is derived from an EMBL/GenBank/DDBJ whole genome shotgun (WGS) entry which is preliminary data.</text>
</comment>
<organism evidence="1 2">
    <name type="scientific">Xanthomonas cannabis pv. phaseoli</name>
    <dbReference type="NCBI Taxonomy" id="1885902"/>
    <lineage>
        <taxon>Bacteria</taxon>
        <taxon>Pseudomonadati</taxon>
        <taxon>Pseudomonadota</taxon>
        <taxon>Gammaproteobacteria</taxon>
        <taxon>Lysobacterales</taxon>
        <taxon>Lysobacteraceae</taxon>
        <taxon>Xanthomonas</taxon>
    </lineage>
</organism>
<protein>
    <recommendedName>
        <fullName evidence="3">Secreted protein</fullName>
    </recommendedName>
</protein>
<sequence>MSSRFCLKRSGSGEFGIIWRTASAAGLVLCFGESATSHRNVLAVTSVDLDAVHTLHQRRANAQAGFSRLASVAMHRGEAARFGVDGTDA</sequence>
<dbReference type="RefSeq" id="WP_139015302.1">
    <property type="nucleotide sequence ID" value="NZ_KN265545.1"/>
</dbReference>
<accession>A0AB34P2V3</accession>
<gene>
    <name evidence="1" type="ORF">NC00_20205</name>
</gene>
<evidence type="ECO:0008006" key="3">
    <source>
        <dbReference type="Google" id="ProtNLM"/>
    </source>
</evidence>